<dbReference type="EMBL" id="JARJCN010000123">
    <property type="protein sequence ID" value="KAJ7071811.1"/>
    <property type="molecule type" value="Genomic_DNA"/>
</dbReference>
<name>A0AAD6XIF1_9AGAR</name>
<dbReference type="AlphaFoldDB" id="A0AAD6XIF1"/>
<feature type="region of interest" description="Disordered" evidence="1">
    <location>
        <begin position="132"/>
        <end position="152"/>
    </location>
</feature>
<evidence type="ECO:0000313" key="3">
    <source>
        <dbReference type="Proteomes" id="UP001222325"/>
    </source>
</evidence>
<evidence type="ECO:0000256" key="1">
    <source>
        <dbReference type="SAM" id="MobiDB-lite"/>
    </source>
</evidence>
<reference evidence="2" key="1">
    <citation type="submission" date="2023-03" db="EMBL/GenBank/DDBJ databases">
        <title>Massive genome expansion in bonnet fungi (Mycena s.s.) driven by repeated elements and novel gene families across ecological guilds.</title>
        <authorList>
            <consortium name="Lawrence Berkeley National Laboratory"/>
            <person name="Harder C.B."/>
            <person name="Miyauchi S."/>
            <person name="Viragh M."/>
            <person name="Kuo A."/>
            <person name="Thoen E."/>
            <person name="Andreopoulos B."/>
            <person name="Lu D."/>
            <person name="Skrede I."/>
            <person name="Drula E."/>
            <person name="Henrissat B."/>
            <person name="Morin E."/>
            <person name="Kohler A."/>
            <person name="Barry K."/>
            <person name="LaButti K."/>
            <person name="Morin E."/>
            <person name="Salamov A."/>
            <person name="Lipzen A."/>
            <person name="Mereny Z."/>
            <person name="Hegedus B."/>
            <person name="Baldrian P."/>
            <person name="Stursova M."/>
            <person name="Weitz H."/>
            <person name="Taylor A."/>
            <person name="Grigoriev I.V."/>
            <person name="Nagy L.G."/>
            <person name="Martin F."/>
            <person name="Kauserud H."/>
        </authorList>
    </citation>
    <scope>NUCLEOTIDE SEQUENCE</scope>
    <source>
        <strain evidence="2">CBHHK173m</strain>
    </source>
</reference>
<proteinExistence type="predicted"/>
<protein>
    <submittedName>
        <fullName evidence="2">Uncharacterized protein</fullName>
    </submittedName>
</protein>
<feature type="region of interest" description="Disordered" evidence="1">
    <location>
        <begin position="39"/>
        <end position="60"/>
    </location>
</feature>
<sequence>MNGNRPWSKAPPCAYAQRSVGGREVSLCATQLVTMPTLSPARHAPRRPPPRRARAERCTAHSPQALVSGTPDRLLRLTRRRRRLPRSFGGMHCARAAVQPAPFRRVLPAASSDARTVCPNVVLIPLASNHALSSPSRTRAPTHHDGNSAPHPTLAPHAIHQRNLAPVLAAPPPADAAAAGLPAVPCARSRSATSLSRPYAGRLRPCLSARSYLSPTLSAAAAPRSSLRRARRVARESAGSRPCAASDCGAVGARAQQRRQCERVLEPAYIAREAQRPRTPHVAAADRLSPQVDGR</sequence>
<accession>A0AAD6XIF1</accession>
<feature type="region of interest" description="Disordered" evidence="1">
    <location>
        <begin position="272"/>
        <end position="295"/>
    </location>
</feature>
<evidence type="ECO:0000313" key="2">
    <source>
        <dbReference type="EMBL" id="KAJ7071811.1"/>
    </source>
</evidence>
<gene>
    <name evidence="2" type="ORF">B0H15DRAFT_85993</name>
</gene>
<organism evidence="2 3">
    <name type="scientific">Mycena belliarum</name>
    <dbReference type="NCBI Taxonomy" id="1033014"/>
    <lineage>
        <taxon>Eukaryota</taxon>
        <taxon>Fungi</taxon>
        <taxon>Dikarya</taxon>
        <taxon>Basidiomycota</taxon>
        <taxon>Agaricomycotina</taxon>
        <taxon>Agaricomycetes</taxon>
        <taxon>Agaricomycetidae</taxon>
        <taxon>Agaricales</taxon>
        <taxon>Marasmiineae</taxon>
        <taxon>Mycenaceae</taxon>
        <taxon>Mycena</taxon>
    </lineage>
</organism>
<feature type="compositionally biased region" description="Basic residues" evidence="1">
    <location>
        <begin position="43"/>
        <end position="52"/>
    </location>
</feature>
<dbReference type="Proteomes" id="UP001222325">
    <property type="component" value="Unassembled WGS sequence"/>
</dbReference>
<comment type="caution">
    <text evidence="2">The sequence shown here is derived from an EMBL/GenBank/DDBJ whole genome shotgun (WGS) entry which is preliminary data.</text>
</comment>
<keyword evidence="3" id="KW-1185">Reference proteome</keyword>